<reference evidence="1" key="3">
    <citation type="submission" date="2025-09" db="UniProtKB">
        <authorList>
            <consortium name="Ensembl"/>
        </authorList>
    </citation>
    <scope>IDENTIFICATION</scope>
    <source>
        <strain evidence="1">Thorbecke</strain>
    </source>
</reference>
<reference evidence="1" key="2">
    <citation type="submission" date="2025-08" db="UniProtKB">
        <authorList>
            <consortium name="Ensembl"/>
        </authorList>
    </citation>
    <scope>IDENTIFICATION</scope>
    <source>
        <strain evidence="1">Thorbecke</strain>
    </source>
</reference>
<sequence>MARGICQRCTDNKKPRNVFFLGLVFLYPLPLHDKDRLEKWLKNMKGYSWVNNKFSSCIVPI</sequence>
<keyword evidence="2" id="KW-1185">Reference proteome</keyword>
<dbReference type="AlphaFoldDB" id="A0A5F9D9B4"/>
<dbReference type="InParanoid" id="A0A5F9D9B4"/>
<organism evidence="1 2">
    <name type="scientific">Oryctolagus cuniculus</name>
    <name type="common">Rabbit</name>
    <dbReference type="NCBI Taxonomy" id="9986"/>
    <lineage>
        <taxon>Eukaryota</taxon>
        <taxon>Metazoa</taxon>
        <taxon>Chordata</taxon>
        <taxon>Craniata</taxon>
        <taxon>Vertebrata</taxon>
        <taxon>Euteleostomi</taxon>
        <taxon>Mammalia</taxon>
        <taxon>Eutheria</taxon>
        <taxon>Euarchontoglires</taxon>
        <taxon>Glires</taxon>
        <taxon>Lagomorpha</taxon>
        <taxon>Leporidae</taxon>
        <taxon>Oryctolagus</taxon>
    </lineage>
</organism>
<protein>
    <recommendedName>
        <fullName evidence="3">THAP-type domain-containing protein</fullName>
    </recommendedName>
</protein>
<evidence type="ECO:0000313" key="1">
    <source>
        <dbReference type="Ensembl" id="ENSOCUP00000041841.1"/>
    </source>
</evidence>
<dbReference type="Ensembl" id="ENSOCUT00000036964.1">
    <property type="protein sequence ID" value="ENSOCUP00000041841.1"/>
    <property type="gene ID" value="ENSOCUG00000030405.1"/>
</dbReference>
<dbReference type="Proteomes" id="UP000001811">
    <property type="component" value="Unplaced"/>
</dbReference>
<reference evidence="1 2" key="1">
    <citation type="journal article" date="2011" name="Nature">
        <title>A high-resolution map of human evolutionary constraint using 29 mammals.</title>
        <authorList>
            <person name="Lindblad-Toh K."/>
            <person name="Garber M."/>
            <person name="Zuk O."/>
            <person name="Lin M.F."/>
            <person name="Parker B.J."/>
            <person name="Washietl S."/>
            <person name="Kheradpour P."/>
            <person name="Ernst J."/>
            <person name="Jordan G."/>
            <person name="Mauceli E."/>
            <person name="Ward L.D."/>
            <person name="Lowe C.B."/>
            <person name="Holloway A.K."/>
            <person name="Clamp M."/>
            <person name="Gnerre S."/>
            <person name="Alfoldi J."/>
            <person name="Beal K."/>
            <person name="Chang J."/>
            <person name="Clawson H."/>
            <person name="Cuff J."/>
            <person name="Di Palma F."/>
            <person name="Fitzgerald S."/>
            <person name="Flicek P."/>
            <person name="Guttman M."/>
            <person name="Hubisz M.J."/>
            <person name="Jaffe D.B."/>
            <person name="Jungreis I."/>
            <person name="Kent W.J."/>
            <person name="Kostka D."/>
            <person name="Lara M."/>
            <person name="Martins A.L."/>
            <person name="Massingham T."/>
            <person name="Moltke I."/>
            <person name="Raney B.J."/>
            <person name="Rasmussen M.D."/>
            <person name="Robinson J."/>
            <person name="Stark A."/>
            <person name="Vilella A.J."/>
            <person name="Wen J."/>
            <person name="Xie X."/>
            <person name="Zody M.C."/>
            <person name="Baldwin J."/>
            <person name="Bloom T."/>
            <person name="Chin C.W."/>
            <person name="Heiman D."/>
            <person name="Nicol R."/>
            <person name="Nusbaum C."/>
            <person name="Young S."/>
            <person name="Wilkinson J."/>
            <person name="Worley K.C."/>
            <person name="Kovar C.L."/>
            <person name="Muzny D.M."/>
            <person name="Gibbs R.A."/>
            <person name="Cree A."/>
            <person name="Dihn H.H."/>
            <person name="Fowler G."/>
            <person name="Jhangiani S."/>
            <person name="Joshi V."/>
            <person name="Lee S."/>
            <person name="Lewis L.R."/>
            <person name="Nazareth L.V."/>
            <person name="Okwuonu G."/>
            <person name="Santibanez J."/>
            <person name="Warren W.C."/>
            <person name="Mardis E.R."/>
            <person name="Weinstock G.M."/>
            <person name="Wilson R.K."/>
            <person name="Delehaunty K."/>
            <person name="Dooling D."/>
            <person name="Fronik C."/>
            <person name="Fulton L."/>
            <person name="Fulton B."/>
            <person name="Graves T."/>
            <person name="Minx P."/>
            <person name="Sodergren E."/>
            <person name="Birney E."/>
            <person name="Margulies E.H."/>
            <person name="Herrero J."/>
            <person name="Green E.D."/>
            <person name="Haussler D."/>
            <person name="Siepel A."/>
            <person name="Goldman N."/>
            <person name="Pollard K.S."/>
            <person name="Pedersen J.S."/>
            <person name="Lander E.S."/>
            <person name="Kellis M."/>
        </authorList>
    </citation>
    <scope>NUCLEOTIDE SEQUENCE [LARGE SCALE GENOMIC DNA]</scope>
    <source>
        <strain evidence="2">Thorbecke</strain>
    </source>
</reference>
<dbReference type="Bgee" id="ENSOCUG00000030405">
    <property type="expression patterns" value="Expressed in embryo"/>
</dbReference>
<evidence type="ECO:0000313" key="2">
    <source>
        <dbReference type="Proteomes" id="UP000001811"/>
    </source>
</evidence>
<proteinExistence type="predicted"/>
<name>A0A5F9D9B4_RABIT</name>
<accession>A0A5F9D9B4</accession>
<evidence type="ECO:0008006" key="3">
    <source>
        <dbReference type="Google" id="ProtNLM"/>
    </source>
</evidence>